<evidence type="ECO:0000256" key="2">
    <source>
        <dbReference type="PROSITE-ProRule" id="PRU10139"/>
    </source>
</evidence>
<dbReference type="CDD" id="cd07564">
    <property type="entry name" value="nitrilases_CHs"/>
    <property type="match status" value="1"/>
</dbReference>
<dbReference type="PROSITE" id="PS00920">
    <property type="entry name" value="NITRIL_CHT_1"/>
    <property type="match status" value="1"/>
</dbReference>
<accession>A0A6A6BYL4</accession>
<dbReference type="InterPro" id="IPR036526">
    <property type="entry name" value="C-N_Hydrolase_sf"/>
</dbReference>
<dbReference type="AlphaFoldDB" id="A0A6A6BYL4"/>
<dbReference type="InterPro" id="IPR003010">
    <property type="entry name" value="C-N_Hydrolase"/>
</dbReference>
<name>A0A6A6BYL4_ZASCE</name>
<evidence type="ECO:0000313" key="5">
    <source>
        <dbReference type="Proteomes" id="UP000799537"/>
    </source>
</evidence>
<dbReference type="Pfam" id="PF00795">
    <property type="entry name" value="CN_hydrolase"/>
    <property type="match status" value="1"/>
</dbReference>
<gene>
    <name evidence="4" type="ORF">M409DRAFT_38149</name>
</gene>
<sequence length="342" mass="37482">MQQTHLPSETRPEINFQDEIKIAAVQMSPVFLDKQTSTQKVCTKIQEAAAQGSTVVGFPESIIPGYPGWIEMLPLDQPKAHSLYQKLFLNAVEVPGPETAALGEACRAANVWAVVGITERLANTTRTLYNTQLTINPAGKIACKHRKYVPTLTERLMHTPGQTGSTASTMTPFGTLSALMCGENANPLAMYSLRLLYPVVHVASWPTHFAPGSDLENGIQNSTHGLAYSLKCFVLNCVGVIDEGAMEAYGIDQRIQDYLKQERQKSLSSIIGPDGRTLTTPLETKEGILYASVRPEDVLVPKYGMDFAGHYNRPELFAHHFENFMRQEGVGGQAKAVLDMSA</sequence>
<comment type="similarity">
    <text evidence="1">Belongs to the carbon-nitrogen hydrolase superfamily. Nitrilase family.</text>
</comment>
<feature type="active site" description="Proton acceptor" evidence="2">
    <location>
        <position position="60"/>
    </location>
</feature>
<evidence type="ECO:0000259" key="3">
    <source>
        <dbReference type="PROSITE" id="PS50263"/>
    </source>
</evidence>
<dbReference type="GO" id="GO:0000257">
    <property type="term" value="F:nitrilase activity"/>
    <property type="evidence" value="ECO:0007669"/>
    <property type="project" value="UniProtKB-ARBA"/>
</dbReference>
<dbReference type="RefSeq" id="XP_033659541.1">
    <property type="nucleotide sequence ID" value="XM_033810871.1"/>
</dbReference>
<dbReference type="GO" id="GO:0016836">
    <property type="term" value="F:hydro-lyase activity"/>
    <property type="evidence" value="ECO:0007669"/>
    <property type="project" value="UniProtKB-ARBA"/>
</dbReference>
<dbReference type="InterPro" id="IPR000132">
    <property type="entry name" value="Nitrilase/CN_hydratase_CS"/>
</dbReference>
<dbReference type="PANTHER" id="PTHR46044:SF1">
    <property type="entry name" value="CN HYDROLASE DOMAIN-CONTAINING PROTEIN"/>
    <property type="match status" value="1"/>
</dbReference>
<organism evidence="4 5">
    <name type="scientific">Zasmidium cellare ATCC 36951</name>
    <dbReference type="NCBI Taxonomy" id="1080233"/>
    <lineage>
        <taxon>Eukaryota</taxon>
        <taxon>Fungi</taxon>
        <taxon>Dikarya</taxon>
        <taxon>Ascomycota</taxon>
        <taxon>Pezizomycotina</taxon>
        <taxon>Dothideomycetes</taxon>
        <taxon>Dothideomycetidae</taxon>
        <taxon>Mycosphaerellales</taxon>
        <taxon>Mycosphaerellaceae</taxon>
        <taxon>Zasmidium</taxon>
    </lineage>
</organism>
<reference evidence="4" key="1">
    <citation type="journal article" date="2020" name="Stud. Mycol.">
        <title>101 Dothideomycetes genomes: a test case for predicting lifestyles and emergence of pathogens.</title>
        <authorList>
            <person name="Haridas S."/>
            <person name="Albert R."/>
            <person name="Binder M."/>
            <person name="Bloem J."/>
            <person name="Labutti K."/>
            <person name="Salamov A."/>
            <person name="Andreopoulos B."/>
            <person name="Baker S."/>
            <person name="Barry K."/>
            <person name="Bills G."/>
            <person name="Bluhm B."/>
            <person name="Cannon C."/>
            <person name="Castanera R."/>
            <person name="Culley D."/>
            <person name="Daum C."/>
            <person name="Ezra D."/>
            <person name="Gonzalez J."/>
            <person name="Henrissat B."/>
            <person name="Kuo A."/>
            <person name="Liang C."/>
            <person name="Lipzen A."/>
            <person name="Lutzoni F."/>
            <person name="Magnuson J."/>
            <person name="Mondo S."/>
            <person name="Nolan M."/>
            <person name="Ohm R."/>
            <person name="Pangilinan J."/>
            <person name="Park H.-J."/>
            <person name="Ramirez L."/>
            <person name="Alfaro M."/>
            <person name="Sun H."/>
            <person name="Tritt A."/>
            <person name="Yoshinaga Y."/>
            <person name="Zwiers L.-H."/>
            <person name="Turgeon B."/>
            <person name="Goodwin S."/>
            <person name="Spatafora J."/>
            <person name="Crous P."/>
            <person name="Grigoriev I."/>
        </authorList>
    </citation>
    <scope>NUCLEOTIDE SEQUENCE</scope>
    <source>
        <strain evidence="4">ATCC 36951</strain>
    </source>
</reference>
<feature type="domain" description="CN hydrolase" evidence="3">
    <location>
        <begin position="20"/>
        <end position="295"/>
    </location>
</feature>
<dbReference type="PROSITE" id="PS50263">
    <property type="entry name" value="CN_HYDROLASE"/>
    <property type="match status" value="1"/>
</dbReference>
<dbReference type="InterPro" id="IPR044149">
    <property type="entry name" value="Nitrilases_CHs"/>
</dbReference>
<evidence type="ECO:0000313" key="4">
    <source>
        <dbReference type="EMBL" id="KAF2158652.1"/>
    </source>
</evidence>
<dbReference type="OrthoDB" id="10250282at2759"/>
<proteinExistence type="inferred from homology"/>
<dbReference type="EMBL" id="ML993653">
    <property type="protein sequence ID" value="KAF2158652.1"/>
    <property type="molecule type" value="Genomic_DNA"/>
</dbReference>
<dbReference type="SUPFAM" id="SSF56317">
    <property type="entry name" value="Carbon-nitrogen hydrolase"/>
    <property type="match status" value="1"/>
</dbReference>
<evidence type="ECO:0000256" key="1">
    <source>
        <dbReference type="ARBA" id="ARBA00008129"/>
    </source>
</evidence>
<dbReference type="Gene3D" id="3.60.110.10">
    <property type="entry name" value="Carbon-nitrogen hydrolase"/>
    <property type="match status" value="1"/>
</dbReference>
<dbReference type="PANTHER" id="PTHR46044">
    <property type="entry name" value="NITRILASE"/>
    <property type="match status" value="1"/>
</dbReference>
<dbReference type="GeneID" id="54564143"/>
<protein>
    <recommendedName>
        <fullName evidence="3">CN hydrolase domain-containing protein</fullName>
    </recommendedName>
</protein>
<keyword evidence="5" id="KW-1185">Reference proteome</keyword>
<dbReference type="Proteomes" id="UP000799537">
    <property type="component" value="Unassembled WGS sequence"/>
</dbReference>